<evidence type="ECO:0000256" key="5">
    <source>
        <dbReference type="ARBA" id="ARBA00022449"/>
    </source>
</evidence>
<dbReference type="InterPro" id="IPR004713">
    <property type="entry name" value="CaH_exchang"/>
</dbReference>
<evidence type="ECO:0000256" key="4">
    <source>
        <dbReference type="ARBA" id="ARBA00013068"/>
    </source>
</evidence>
<comment type="similarity">
    <text evidence="3">Belongs to the class I fructose-bisphosphate aldolase family.</text>
</comment>
<evidence type="ECO:0000256" key="3">
    <source>
        <dbReference type="ARBA" id="ARBA00010387"/>
    </source>
</evidence>
<accession>A0ABQ5B7W2</accession>
<comment type="catalytic activity">
    <reaction evidence="1">
        <text>beta-D-fructose 1,6-bisphosphate = D-glyceraldehyde 3-phosphate + dihydroxyacetone phosphate</text>
        <dbReference type="Rhea" id="RHEA:14729"/>
        <dbReference type="ChEBI" id="CHEBI:32966"/>
        <dbReference type="ChEBI" id="CHEBI:57642"/>
        <dbReference type="ChEBI" id="CHEBI:59776"/>
        <dbReference type="EC" id="4.1.2.13"/>
    </reaction>
</comment>
<gene>
    <name evidence="10" type="ORF">Tco_0857718</name>
</gene>
<name>A0ABQ5B7W2_9ASTR</name>
<evidence type="ECO:0000259" key="9">
    <source>
        <dbReference type="PROSITE" id="PS50222"/>
    </source>
</evidence>
<dbReference type="InterPro" id="IPR000741">
    <property type="entry name" value="FBA_I"/>
</dbReference>
<keyword evidence="11" id="KW-1185">Reference proteome</keyword>
<dbReference type="Proteomes" id="UP001151760">
    <property type="component" value="Unassembled WGS sequence"/>
</dbReference>
<comment type="caution">
    <text evidence="10">The sequence shown here is derived from an EMBL/GenBank/DDBJ whole genome shotgun (WGS) entry which is preliminary data.</text>
</comment>
<dbReference type="PROSITE" id="PS50222">
    <property type="entry name" value="EF_HAND_2"/>
    <property type="match status" value="1"/>
</dbReference>
<dbReference type="PANTHER" id="PTHR31503:SF91">
    <property type="entry name" value="SODIUM_CALCIUM EXCHANGER MEMBRANE REGION, EF-HAND DOMAIN PAIR-RELATED"/>
    <property type="match status" value="1"/>
</dbReference>
<keyword evidence="5" id="KW-0050">Antiport</keyword>
<dbReference type="InterPro" id="IPR011992">
    <property type="entry name" value="EF-hand-dom_pair"/>
</dbReference>
<dbReference type="SUPFAM" id="SSF47473">
    <property type="entry name" value="EF-hand"/>
    <property type="match status" value="1"/>
</dbReference>
<dbReference type="EMBL" id="BQNB010013006">
    <property type="protein sequence ID" value="GJT10676.1"/>
    <property type="molecule type" value="Genomic_DNA"/>
</dbReference>
<evidence type="ECO:0000256" key="8">
    <source>
        <dbReference type="ARBA" id="ARBA00023239"/>
    </source>
</evidence>
<keyword evidence="7" id="KW-0324">Glycolysis</keyword>
<evidence type="ECO:0000256" key="7">
    <source>
        <dbReference type="ARBA" id="ARBA00023152"/>
    </source>
</evidence>
<dbReference type="InterPro" id="IPR002048">
    <property type="entry name" value="EF_hand_dom"/>
</dbReference>
<keyword evidence="6" id="KW-0406">Ion transport</keyword>
<protein>
    <recommendedName>
        <fullName evidence="4">fructose-bisphosphate aldolase</fullName>
        <ecNumber evidence="4">4.1.2.13</ecNumber>
    </recommendedName>
</protein>
<dbReference type="PANTHER" id="PTHR31503">
    <property type="entry name" value="VACUOLAR CALCIUM ION TRANSPORTER"/>
    <property type="match status" value="1"/>
</dbReference>
<keyword evidence="8" id="KW-0456">Lyase</keyword>
<reference evidence="10" key="2">
    <citation type="submission" date="2022-01" db="EMBL/GenBank/DDBJ databases">
        <authorList>
            <person name="Yamashiro T."/>
            <person name="Shiraishi A."/>
            <person name="Satake H."/>
            <person name="Nakayama K."/>
        </authorList>
    </citation>
    <scope>NUCLEOTIDE SEQUENCE</scope>
</reference>
<feature type="domain" description="EF-hand" evidence="9">
    <location>
        <begin position="99"/>
        <end position="134"/>
    </location>
</feature>
<reference evidence="10" key="1">
    <citation type="journal article" date="2022" name="Int. J. Mol. Sci.">
        <title>Draft Genome of Tanacetum Coccineum: Genomic Comparison of Closely Related Tanacetum-Family Plants.</title>
        <authorList>
            <person name="Yamashiro T."/>
            <person name="Shiraishi A."/>
            <person name="Nakayama K."/>
            <person name="Satake H."/>
        </authorList>
    </citation>
    <scope>NUCLEOTIDE SEQUENCE</scope>
</reference>
<proteinExistence type="inferred from homology"/>
<keyword evidence="5" id="KW-0813">Transport</keyword>
<dbReference type="InterPro" id="IPR013785">
    <property type="entry name" value="Aldolase_TIM"/>
</dbReference>
<dbReference type="Pfam" id="PF00274">
    <property type="entry name" value="Glycolytic"/>
    <property type="match status" value="1"/>
</dbReference>
<evidence type="ECO:0000313" key="11">
    <source>
        <dbReference type="Proteomes" id="UP001151760"/>
    </source>
</evidence>
<dbReference type="EC" id="4.1.2.13" evidence="4"/>
<organism evidence="10 11">
    <name type="scientific">Tanacetum coccineum</name>
    <dbReference type="NCBI Taxonomy" id="301880"/>
    <lineage>
        <taxon>Eukaryota</taxon>
        <taxon>Viridiplantae</taxon>
        <taxon>Streptophyta</taxon>
        <taxon>Embryophyta</taxon>
        <taxon>Tracheophyta</taxon>
        <taxon>Spermatophyta</taxon>
        <taxon>Magnoliopsida</taxon>
        <taxon>eudicotyledons</taxon>
        <taxon>Gunneridae</taxon>
        <taxon>Pentapetalae</taxon>
        <taxon>asterids</taxon>
        <taxon>campanulids</taxon>
        <taxon>Asterales</taxon>
        <taxon>Asteraceae</taxon>
        <taxon>Asteroideae</taxon>
        <taxon>Anthemideae</taxon>
        <taxon>Anthemidinae</taxon>
        <taxon>Tanacetum</taxon>
    </lineage>
</organism>
<dbReference type="Gene3D" id="1.10.238.10">
    <property type="entry name" value="EF-hand"/>
    <property type="match status" value="1"/>
</dbReference>
<sequence>MLLCDIEVENDGEAPRIHSMNEHFMSEVGKSFSFATIDQQFYVYVGSCERVDPETCENAMIKLFPDQQFYVYVGSCERVDPETCENAMIKLFPGRCEHDHESSIIKIFNSIDRNNDSSISPTELKDYIIHQYDLDIHDIADDLVDIRMELLDADANGKTDKYQKTEAKARKNERFKAIALLLLAISMLTVRVEPLTQSVRIFSENVKIVSFYVSFILVTLATNAKTTIAPIKASQDKKHPIYHKVLPRAEKKLFHENVGDDTMGKSPSLEDLSSYKNSQSAGSWWQNTRTVGMQHLSSVNQPNELKAHCKVRPEVEVTKGVNLKSWLRTIRALPKYRANTVPSMCSFMHDQKRKRPHSPNAQQHRRQEFKKPWLLSFAYGRALQQRAFEVWSANEEENSKMAQDVFLAKSKANSEATHGEAAYLCGREPNFDLTIEEKEELSRDDFLIMTRSTINSKSVSEILGFPSISHVFVSGLKWAPCLARVRSNHVLADVSSLPRMFLGPRKAQRPGKPIIRHQRVSLFASQFLLNCHEGN</sequence>
<evidence type="ECO:0000256" key="1">
    <source>
        <dbReference type="ARBA" id="ARBA00000441"/>
    </source>
</evidence>
<evidence type="ECO:0000313" key="10">
    <source>
        <dbReference type="EMBL" id="GJT10676.1"/>
    </source>
</evidence>
<dbReference type="SUPFAM" id="SSF51569">
    <property type="entry name" value="Aldolase"/>
    <property type="match status" value="1"/>
</dbReference>
<dbReference type="Gene3D" id="3.20.20.70">
    <property type="entry name" value="Aldolase class I"/>
    <property type="match status" value="1"/>
</dbReference>
<evidence type="ECO:0000256" key="2">
    <source>
        <dbReference type="ARBA" id="ARBA00004714"/>
    </source>
</evidence>
<evidence type="ECO:0000256" key="6">
    <source>
        <dbReference type="ARBA" id="ARBA00023065"/>
    </source>
</evidence>
<comment type="pathway">
    <text evidence="2">Carbohydrate degradation; glycolysis; D-glyceraldehyde 3-phosphate and glycerone phosphate from D-glucose: step 4/4.</text>
</comment>